<feature type="coiled-coil region" evidence="1">
    <location>
        <begin position="586"/>
        <end position="613"/>
    </location>
</feature>
<organism evidence="2 3">
    <name type="scientific">Tetrahymena thermophila (strain SB210)</name>
    <dbReference type="NCBI Taxonomy" id="312017"/>
    <lineage>
        <taxon>Eukaryota</taxon>
        <taxon>Sar</taxon>
        <taxon>Alveolata</taxon>
        <taxon>Ciliophora</taxon>
        <taxon>Intramacronucleata</taxon>
        <taxon>Oligohymenophorea</taxon>
        <taxon>Hymenostomatida</taxon>
        <taxon>Tetrahymenina</taxon>
        <taxon>Tetrahymenidae</taxon>
        <taxon>Tetrahymena</taxon>
    </lineage>
</organism>
<reference evidence="3" key="1">
    <citation type="journal article" date="2006" name="PLoS Biol.">
        <title>Macronuclear genome sequence of the ciliate Tetrahymena thermophila, a model eukaryote.</title>
        <authorList>
            <person name="Eisen J.A."/>
            <person name="Coyne R.S."/>
            <person name="Wu M."/>
            <person name="Wu D."/>
            <person name="Thiagarajan M."/>
            <person name="Wortman J.R."/>
            <person name="Badger J.H."/>
            <person name="Ren Q."/>
            <person name="Amedeo P."/>
            <person name="Jones K.M."/>
            <person name="Tallon L.J."/>
            <person name="Delcher A.L."/>
            <person name="Salzberg S.L."/>
            <person name="Silva J.C."/>
            <person name="Haas B.J."/>
            <person name="Majoros W.H."/>
            <person name="Farzad M."/>
            <person name="Carlton J.M."/>
            <person name="Smith R.K. Jr."/>
            <person name="Garg J."/>
            <person name="Pearlman R.E."/>
            <person name="Karrer K.M."/>
            <person name="Sun L."/>
            <person name="Manning G."/>
            <person name="Elde N.C."/>
            <person name="Turkewitz A.P."/>
            <person name="Asai D.J."/>
            <person name="Wilkes D.E."/>
            <person name="Wang Y."/>
            <person name="Cai H."/>
            <person name="Collins K."/>
            <person name="Stewart B.A."/>
            <person name="Lee S.R."/>
            <person name="Wilamowska K."/>
            <person name="Weinberg Z."/>
            <person name="Ruzzo W.L."/>
            <person name="Wloga D."/>
            <person name="Gaertig J."/>
            <person name="Frankel J."/>
            <person name="Tsao C.-C."/>
            <person name="Gorovsky M.A."/>
            <person name="Keeling P.J."/>
            <person name="Waller R.F."/>
            <person name="Patron N.J."/>
            <person name="Cherry J.M."/>
            <person name="Stover N.A."/>
            <person name="Krieger C.J."/>
            <person name="del Toro C."/>
            <person name="Ryder H.F."/>
            <person name="Williamson S.C."/>
            <person name="Barbeau R.A."/>
            <person name="Hamilton E.P."/>
            <person name="Orias E."/>
        </authorList>
    </citation>
    <scope>NUCLEOTIDE SEQUENCE [LARGE SCALE GENOMIC DNA]</scope>
    <source>
        <strain evidence="3">SB210</strain>
    </source>
</reference>
<evidence type="ECO:0000256" key="1">
    <source>
        <dbReference type="SAM" id="Coils"/>
    </source>
</evidence>
<dbReference type="Proteomes" id="UP000009168">
    <property type="component" value="Unassembled WGS sequence"/>
</dbReference>
<evidence type="ECO:0000313" key="2">
    <source>
        <dbReference type="EMBL" id="EAR98018.2"/>
    </source>
</evidence>
<keyword evidence="3" id="KW-1185">Reference proteome</keyword>
<proteinExistence type="predicted"/>
<dbReference type="EMBL" id="GG662656">
    <property type="protein sequence ID" value="EAR98018.2"/>
    <property type="molecule type" value="Genomic_DNA"/>
</dbReference>
<name>I7MKB6_TETTS</name>
<dbReference type="GeneID" id="7847227"/>
<protein>
    <submittedName>
        <fullName evidence="2">Uncharacterized protein</fullName>
    </submittedName>
</protein>
<dbReference type="KEGG" id="tet:TTHERM_00284080"/>
<gene>
    <name evidence="2" type="ORF">TTHERM_00284080</name>
</gene>
<feature type="coiled-coil region" evidence="1">
    <location>
        <begin position="394"/>
        <end position="421"/>
    </location>
</feature>
<dbReference type="AlphaFoldDB" id="I7MKB6"/>
<sequence length="643" mass="77664">MIKNFFNNLPPVKDYYYSQSKSINNSDSKQLSKINKNNISTNDSKFDQDSVIQSPLSKSNERLFQSFSSSQRSFFSSLQQSQSGFSKSNDDSMRSFQDKYMQSFVTERQKRIIKIQKTQEQKNKTLLNFSQFSQEESEVTYEKINIVNRLSNSIRLGGQLNKTKSDTAFQINQESTHTFNQKQQEQHINLIENIKQTIEITPKKYIYARINISNQQLPLRFSCESDKEDYSIYFSFYDQYPDKNNSITIPKKRKSHLYKVGNETIQTKYFYFSFYSEIKVQVILKVWFNEKIFESFRHTKESKIGIKAQQKEFQRQLMKKIMDDKKLQIQEKEKAKFMMLEQIREEKFQGQEVEEQILRFYLNQKLKEQQKQEYIERNKLVIQNTQVKGMWESREQKQEIFQQHRKKLEEAKQRYQFIQSLNFKNKVQTIVQKQIQKQITLDQVKQQVKEKKIQETCLKWLQILNLIKFMNQIVHRVQYSKILKVFSTKNRQISQKIKKQHQISLIKEPESYHLRMLVNIKRRLMMVKILFEKGLESLKQQQYQSKKLVRGQQVKPKIDFSLLQFIIYLKQSAKNGICKNYIYRQLRDLKMRLREARNQKQEYQNSLRHLYLVKERQQLMDILLYELESLKERYGSEQKIRIS</sequence>
<evidence type="ECO:0000313" key="3">
    <source>
        <dbReference type="Proteomes" id="UP000009168"/>
    </source>
</evidence>
<dbReference type="InParanoid" id="I7MKB6"/>
<keyword evidence="1" id="KW-0175">Coiled coil</keyword>
<dbReference type="RefSeq" id="XP_001018263.2">
    <property type="nucleotide sequence ID" value="XM_001018263.2"/>
</dbReference>
<dbReference type="STRING" id="312017.I7MKB6"/>
<accession>I7MKB6</accession>